<reference evidence="2" key="2">
    <citation type="journal article" date="2015" name="Fish Shellfish Immunol.">
        <title>Early steps in the European eel (Anguilla anguilla)-Vibrio vulnificus interaction in the gills: Role of the RtxA13 toxin.</title>
        <authorList>
            <person name="Callol A."/>
            <person name="Pajuelo D."/>
            <person name="Ebbesson L."/>
            <person name="Teles M."/>
            <person name="MacKenzie S."/>
            <person name="Amaro C."/>
        </authorList>
    </citation>
    <scope>NUCLEOTIDE SEQUENCE</scope>
</reference>
<keyword evidence="1" id="KW-1133">Transmembrane helix</keyword>
<dbReference type="EMBL" id="GBXM01071324">
    <property type="protein sequence ID" value="JAH37253.1"/>
    <property type="molecule type" value="Transcribed_RNA"/>
</dbReference>
<sequence length="55" mass="6185">MDFQDLIAQFAVRNVKLPFCDFTSLVSFQLGNSKAILMVTLYSCFSMLWLAVCTG</sequence>
<reference evidence="2" key="1">
    <citation type="submission" date="2014-11" db="EMBL/GenBank/DDBJ databases">
        <authorList>
            <person name="Amaro Gonzalez C."/>
        </authorList>
    </citation>
    <scope>NUCLEOTIDE SEQUENCE</scope>
</reference>
<name>A0A0E9S9S9_ANGAN</name>
<protein>
    <submittedName>
        <fullName evidence="2">Uncharacterized protein</fullName>
    </submittedName>
</protein>
<keyword evidence="1" id="KW-0472">Membrane</keyword>
<evidence type="ECO:0000256" key="1">
    <source>
        <dbReference type="SAM" id="Phobius"/>
    </source>
</evidence>
<keyword evidence="1" id="KW-0812">Transmembrane</keyword>
<feature type="transmembrane region" description="Helical" evidence="1">
    <location>
        <begin position="35"/>
        <end position="53"/>
    </location>
</feature>
<accession>A0A0E9S9S9</accession>
<evidence type="ECO:0000313" key="2">
    <source>
        <dbReference type="EMBL" id="JAH37253.1"/>
    </source>
</evidence>
<dbReference type="AlphaFoldDB" id="A0A0E9S9S9"/>
<proteinExistence type="predicted"/>
<organism evidence="2">
    <name type="scientific">Anguilla anguilla</name>
    <name type="common">European freshwater eel</name>
    <name type="synonym">Muraena anguilla</name>
    <dbReference type="NCBI Taxonomy" id="7936"/>
    <lineage>
        <taxon>Eukaryota</taxon>
        <taxon>Metazoa</taxon>
        <taxon>Chordata</taxon>
        <taxon>Craniata</taxon>
        <taxon>Vertebrata</taxon>
        <taxon>Euteleostomi</taxon>
        <taxon>Actinopterygii</taxon>
        <taxon>Neopterygii</taxon>
        <taxon>Teleostei</taxon>
        <taxon>Anguilliformes</taxon>
        <taxon>Anguillidae</taxon>
        <taxon>Anguilla</taxon>
    </lineage>
</organism>